<protein>
    <submittedName>
        <fullName evidence="4">DUF639 domain-containing protein</fullName>
    </submittedName>
</protein>
<name>A0A443NUH2_9MAGN</name>
<keyword evidence="5" id="KW-1185">Reference proteome</keyword>
<evidence type="ECO:0000256" key="2">
    <source>
        <dbReference type="SAM" id="MobiDB-lite"/>
    </source>
</evidence>
<accession>A0A443NUH2</accession>
<dbReference type="AlphaFoldDB" id="A0A443NUH2"/>
<evidence type="ECO:0000313" key="5">
    <source>
        <dbReference type="Proteomes" id="UP000283530"/>
    </source>
</evidence>
<organism evidence="4 5">
    <name type="scientific">Cinnamomum micranthum f. kanehirae</name>
    <dbReference type="NCBI Taxonomy" id="337451"/>
    <lineage>
        <taxon>Eukaryota</taxon>
        <taxon>Viridiplantae</taxon>
        <taxon>Streptophyta</taxon>
        <taxon>Embryophyta</taxon>
        <taxon>Tracheophyta</taxon>
        <taxon>Spermatophyta</taxon>
        <taxon>Magnoliopsida</taxon>
        <taxon>Magnoliidae</taxon>
        <taxon>Laurales</taxon>
        <taxon>Lauraceae</taxon>
        <taxon>Cinnamomum</taxon>
    </lineage>
</organism>
<feature type="compositionally biased region" description="Basic and acidic residues" evidence="2">
    <location>
        <begin position="89"/>
        <end position="107"/>
    </location>
</feature>
<keyword evidence="3" id="KW-0812">Transmembrane</keyword>
<feature type="coiled-coil region" evidence="1">
    <location>
        <begin position="430"/>
        <end position="467"/>
    </location>
</feature>
<dbReference type="OrthoDB" id="1903413at2759"/>
<keyword evidence="1" id="KW-0175">Coiled coil</keyword>
<dbReference type="PANTHER" id="PTHR31860:SF5">
    <property type="entry name" value="ARGH (DUF639)"/>
    <property type="match status" value="1"/>
</dbReference>
<evidence type="ECO:0000256" key="3">
    <source>
        <dbReference type="SAM" id="Phobius"/>
    </source>
</evidence>
<feature type="region of interest" description="Disordered" evidence="2">
    <location>
        <begin position="86"/>
        <end position="115"/>
    </location>
</feature>
<dbReference type="InterPro" id="IPR006927">
    <property type="entry name" value="DUF639"/>
</dbReference>
<dbReference type="PANTHER" id="PTHR31860">
    <property type="entry name" value="HEAT-INDUCIBLE TRANSCRIPTION REPRESSOR (DUF639)-RELATED"/>
    <property type="match status" value="1"/>
</dbReference>
<sequence>MKRKHLSNIANSLVERCAQILDTSIDTLVEEFEQGLEPQVTNYSRKLVEFCSSKALSNVCLHIDEMIANGTFSRLTFDMMLSWENPSPENEKTYSESVAKEKEDEKVPQMGGGDEDDDDIPLFYSDLMPLLVGDEQTVGEEAFVWLGSLVPLSADVVNARFAFEELTATTANRLHFPAYDRFLKELQTCIKYLQKQTPPNGVELADDEFILHVDGTAKTQRVVRHIGETSWPGRLTLTNYALYFEASSAITYDNALKIDLSNKDDVHKVSPVSTGPWGAPLFDKAMIYESSLLPDGLVLEFPEMTSSTRRDLWLALTKEVILLHQFLSKMNIESPLQSWEMHARTILGIARLHAAREMLKLSPPVPNIFLIFALFDELPKGDYVLEELCSGLKKMNTLHPCSATSILKGLNMSHPIVSTIEVEEVFEEHFDAKEEVRTSLETTIEQVREEAKEVSIAEASVEGLKEEGIGEAVGVLMELLSPLKHVVPWFEGILAWERPKDTIAILSMLMIVIYKEWVGYAIAALLLCGVGTMLWARQVRLRDRYTEIVVDTSSNQSTIESIISAQHGMNKFREMIQATNIAILKIWSILVSKAPKHSNQVMLIMVGMALFLFMVPLKYIIMAATLHLFTMNAQFRKSRGNEQGERRMREWWNSILVIPIRIKNKTA</sequence>
<reference evidence="4 5" key="1">
    <citation type="journal article" date="2019" name="Nat. Plants">
        <title>Stout camphor tree genome fills gaps in understanding of flowering plant genome evolution.</title>
        <authorList>
            <person name="Chaw S.M."/>
            <person name="Liu Y.C."/>
            <person name="Wu Y.W."/>
            <person name="Wang H.Y."/>
            <person name="Lin C.I."/>
            <person name="Wu C.S."/>
            <person name="Ke H.M."/>
            <person name="Chang L.Y."/>
            <person name="Hsu C.Y."/>
            <person name="Yang H.T."/>
            <person name="Sudianto E."/>
            <person name="Hsu M.H."/>
            <person name="Wu K.P."/>
            <person name="Wang L.N."/>
            <person name="Leebens-Mack J.H."/>
            <person name="Tsai I.J."/>
        </authorList>
    </citation>
    <scope>NUCLEOTIDE SEQUENCE [LARGE SCALE GENOMIC DNA]</scope>
    <source>
        <strain evidence="5">cv. Chaw 1501</strain>
        <tissue evidence="4">Young leaves</tissue>
    </source>
</reference>
<dbReference type="Proteomes" id="UP000283530">
    <property type="component" value="Unassembled WGS sequence"/>
</dbReference>
<comment type="caution">
    <text evidence="4">The sequence shown here is derived from an EMBL/GenBank/DDBJ whole genome shotgun (WGS) entry which is preliminary data.</text>
</comment>
<keyword evidence="3" id="KW-1133">Transmembrane helix</keyword>
<feature type="transmembrane region" description="Helical" evidence="3">
    <location>
        <begin position="517"/>
        <end position="536"/>
    </location>
</feature>
<evidence type="ECO:0000313" key="4">
    <source>
        <dbReference type="EMBL" id="RWR82152.1"/>
    </source>
</evidence>
<feature type="transmembrane region" description="Helical" evidence="3">
    <location>
        <begin position="601"/>
        <end position="629"/>
    </location>
</feature>
<proteinExistence type="predicted"/>
<dbReference type="EMBL" id="QPKB01000004">
    <property type="protein sequence ID" value="RWR82152.1"/>
    <property type="molecule type" value="Genomic_DNA"/>
</dbReference>
<gene>
    <name evidence="4" type="ORF">CKAN_01086300</name>
</gene>
<evidence type="ECO:0000256" key="1">
    <source>
        <dbReference type="SAM" id="Coils"/>
    </source>
</evidence>
<keyword evidence="3" id="KW-0472">Membrane</keyword>
<dbReference type="Pfam" id="PF04842">
    <property type="entry name" value="DUF639"/>
    <property type="match status" value="1"/>
</dbReference>